<dbReference type="AlphaFoldDB" id="A0A212KIY0"/>
<evidence type="ECO:0000256" key="1">
    <source>
        <dbReference type="HAMAP-Rule" id="MF_00226"/>
    </source>
</evidence>
<dbReference type="Gene3D" id="3.90.950.20">
    <property type="entry name" value="CinA-like"/>
    <property type="match status" value="1"/>
</dbReference>
<dbReference type="Pfam" id="PF00994">
    <property type="entry name" value="MoCF_biosynth"/>
    <property type="match status" value="1"/>
</dbReference>
<dbReference type="NCBIfam" id="NF001813">
    <property type="entry name" value="PRK00549.1"/>
    <property type="match status" value="1"/>
</dbReference>
<dbReference type="Gene3D" id="3.40.980.10">
    <property type="entry name" value="MoaB/Mog-like domain"/>
    <property type="match status" value="1"/>
</dbReference>
<dbReference type="EMBL" id="FLUN01000001">
    <property type="protein sequence ID" value="SBW11525.1"/>
    <property type="molecule type" value="Genomic_DNA"/>
</dbReference>
<dbReference type="Gene3D" id="3.30.70.2860">
    <property type="match status" value="1"/>
</dbReference>
<dbReference type="InterPro" id="IPR050101">
    <property type="entry name" value="CinA"/>
</dbReference>
<dbReference type="Pfam" id="PF18146">
    <property type="entry name" value="CinA_KH"/>
    <property type="match status" value="1"/>
</dbReference>
<dbReference type="SMART" id="SM00852">
    <property type="entry name" value="MoCF_biosynth"/>
    <property type="match status" value="1"/>
</dbReference>
<dbReference type="InterPro" id="IPR036653">
    <property type="entry name" value="CinA-like_C"/>
</dbReference>
<dbReference type="Pfam" id="PF02464">
    <property type="entry name" value="CinA"/>
    <property type="match status" value="1"/>
</dbReference>
<feature type="domain" description="MoaB/Mog" evidence="2">
    <location>
        <begin position="6"/>
        <end position="174"/>
    </location>
</feature>
<dbReference type="InterPro" id="IPR001453">
    <property type="entry name" value="MoaB/Mog_dom"/>
</dbReference>
<dbReference type="NCBIfam" id="TIGR00199">
    <property type="entry name" value="PncC_domain"/>
    <property type="match status" value="1"/>
</dbReference>
<comment type="similarity">
    <text evidence="1">Belongs to the CinA family.</text>
</comment>
<reference evidence="3" key="1">
    <citation type="submission" date="2016-04" db="EMBL/GenBank/DDBJ databases">
        <authorList>
            <person name="Evans L.H."/>
            <person name="Alamgir A."/>
            <person name="Owens N."/>
            <person name="Weber N.D."/>
            <person name="Virtaneva K."/>
            <person name="Barbian K."/>
            <person name="Babar A."/>
            <person name="Rosenke K."/>
        </authorList>
    </citation>
    <scope>NUCLEOTIDE SEQUENCE</scope>
    <source>
        <strain evidence="3">86</strain>
    </source>
</reference>
<dbReference type="InterPro" id="IPR036425">
    <property type="entry name" value="MoaB/Mog-like_dom_sf"/>
</dbReference>
<dbReference type="CDD" id="cd00885">
    <property type="entry name" value="cinA"/>
    <property type="match status" value="1"/>
</dbReference>
<evidence type="ECO:0000259" key="2">
    <source>
        <dbReference type="SMART" id="SM00852"/>
    </source>
</evidence>
<dbReference type="PIRSF" id="PIRSF006728">
    <property type="entry name" value="CinA"/>
    <property type="match status" value="1"/>
</dbReference>
<dbReference type="InterPro" id="IPR008135">
    <property type="entry name" value="Competence-induced_CinA"/>
</dbReference>
<dbReference type="SUPFAM" id="SSF142433">
    <property type="entry name" value="CinA-like"/>
    <property type="match status" value="1"/>
</dbReference>
<dbReference type="SUPFAM" id="SSF53218">
    <property type="entry name" value="Molybdenum cofactor biosynthesis proteins"/>
    <property type="match status" value="1"/>
</dbReference>
<organism evidence="3">
    <name type="scientific">uncultured Eubacteriales bacterium</name>
    <dbReference type="NCBI Taxonomy" id="172733"/>
    <lineage>
        <taxon>Bacteria</taxon>
        <taxon>Bacillati</taxon>
        <taxon>Bacillota</taxon>
        <taxon>Clostridia</taxon>
        <taxon>Eubacteriales</taxon>
        <taxon>environmental samples</taxon>
    </lineage>
</organism>
<name>A0A212KIY0_9FIRM</name>
<sequence>MSYTAELIAVGTELLLGNIANTDAQMLSKGLSALGINVYYHTVVGDNPDRLRTAVEVAKTRADIIITTGGLGPTCDDLTKNVLADCFGKRLVYDKDSAQRIRDYFGRLHRDRAMTENNLQQAWLPEGCTIFPNDWGTAPGCAFEADGIHVIMLPGPPGECAPMFRYRAVPYLEALSDGVILSCSLRIFGMGESAVEDKLRDRMNSMRNPTLAPYAKTGEVELRITAKSITEGAALALIAPVEKELRAMFGPLVYGVDVGSLEEVVLNELKQRRLSIGTAESLTGGLAAKRLTDVPGASAAFKGAIVSYTNEVKETALGVSGSLLWEKGAVCPEVASAMAEGARKALRCDVALSFTGVAGPDNDEKDNPVGLVYVGLATADGVRVRELHLGGDRDRIRTTAASHGFDMARRWLAGLPDKDE</sequence>
<dbReference type="NCBIfam" id="TIGR00177">
    <property type="entry name" value="molyb_syn"/>
    <property type="match status" value="1"/>
</dbReference>
<dbReference type="HAMAP" id="MF_00226_B">
    <property type="entry name" value="CinA_B"/>
    <property type="match status" value="1"/>
</dbReference>
<accession>A0A212KIY0</accession>
<proteinExistence type="inferred from homology"/>
<dbReference type="PANTHER" id="PTHR13939">
    <property type="entry name" value="NICOTINAMIDE-NUCLEOTIDE AMIDOHYDROLASE PNCC"/>
    <property type="match status" value="1"/>
</dbReference>
<gene>
    <name evidence="1" type="primary">cinA</name>
    <name evidence="3" type="ORF">KL86CLO1_13303</name>
</gene>
<protein>
    <recommendedName>
        <fullName evidence="1">Putative competence-damage inducible protein</fullName>
    </recommendedName>
</protein>
<evidence type="ECO:0000313" key="3">
    <source>
        <dbReference type="EMBL" id="SBW11525.1"/>
    </source>
</evidence>
<dbReference type="PANTHER" id="PTHR13939:SF0">
    <property type="entry name" value="NMN AMIDOHYDROLASE-LIKE PROTEIN YFAY"/>
    <property type="match status" value="1"/>
</dbReference>
<dbReference type="InterPro" id="IPR008136">
    <property type="entry name" value="CinA_C"/>
</dbReference>
<dbReference type="NCBIfam" id="TIGR00200">
    <property type="entry name" value="cinA_nterm"/>
    <property type="match status" value="1"/>
</dbReference>
<dbReference type="InterPro" id="IPR041424">
    <property type="entry name" value="CinA_KH"/>
</dbReference>